<keyword evidence="4" id="KW-1185">Reference proteome</keyword>
<protein>
    <submittedName>
        <fullName evidence="3">Uncharacterized protein</fullName>
    </submittedName>
</protein>
<name>A0A506YB91_9MICO</name>
<sequence>MTPSLPPLSPVLRIWLGFASLGAGLIHLALVIGAPPALATAFALLGAAEFAWGTFCFARDEPPLQRLALLFVLLPLLGWIGLLLVAAAVHSTELTRALPALPLAISTLLDTVVAVALGMRMRARRRLDGVRPNPGLPTAAEAEADPDPDAGQRSSGDPGTPHPVPESSPAQTVRFLLGVALGALIIAALTTTGLSATEAGQFPSVHELNLPGLHLH</sequence>
<dbReference type="OrthoDB" id="5124600at2"/>
<accession>A0A506YB91</accession>
<feature type="transmembrane region" description="Helical" evidence="2">
    <location>
        <begin position="100"/>
        <end position="119"/>
    </location>
</feature>
<reference evidence="3 4" key="1">
    <citation type="submission" date="2019-06" db="EMBL/GenBank/DDBJ databases">
        <authorList>
            <person name="Li F."/>
        </authorList>
    </citation>
    <scope>NUCLEOTIDE SEQUENCE [LARGE SCALE GENOMIC DNA]</scope>
    <source>
        <strain evidence="3 4">10F1D-1</strain>
    </source>
</reference>
<keyword evidence="2" id="KW-0812">Transmembrane</keyword>
<dbReference type="EMBL" id="VHQG01000001">
    <property type="protein sequence ID" value="TPW77739.1"/>
    <property type="molecule type" value="Genomic_DNA"/>
</dbReference>
<evidence type="ECO:0000256" key="1">
    <source>
        <dbReference type="SAM" id="MobiDB-lite"/>
    </source>
</evidence>
<evidence type="ECO:0000313" key="4">
    <source>
        <dbReference type="Proteomes" id="UP000316252"/>
    </source>
</evidence>
<comment type="caution">
    <text evidence="3">The sequence shown here is derived from an EMBL/GenBank/DDBJ whole genome shotgun (WGS) entry which is preliminary data.</text>
</comment>
<feature type="transmembrane region" description="Helical" evidence="2">
    <location>
        <begin position="175"/>
        <end position="196"/>
    </location>
</feature>
<dbReference type="AlphaFoldDB" id="A0A506YB91"/>
<feature type="region of interest" description="Disordered" evidence="1">
    <location>
        <begin position="128"/>
        <end position="168"/>
    </location>
</feature>
<gene>
    <name evidence="3" type="ORF">FJ657_03555</name>
</gene>
<keyword evidence="2" id="KW-1133">Transmembrane helix</keyword>
<proteinExistence type="predicted"/>
<organism evidence="3 4">
    <name type="scientific">Schumannella soli</name>
    <dbReference type="NCBI Taxonomy" id="2590779"/>
    <lineage>
        <taxon>Bacteria</taxon>
        <taxon>Bacillati</taxon>
        <taxon>Actinomycetota</taxon>
        <taxon>Actinomycetes</taxon>
        <taxon>Micrococcales</taxon>
        <taxon>Microbacteriaceae</taxon>
        <taxon>Schumannella</taxon>
    </lineage>
</organism>
<evidence type="ECO:0000256" key="2">
    <source>
        <dbReference type="SAM" id="Phobius"/>
    </source>
</evidence>
<evidence type="ECO:0000313" key="3">
    <source>
        <dbReference type="EMBL" id="TPW77739.1"/>
    </source>
</evidence>
<keyword evidence="2" id="KW-0472">Membrane</keyword>
<feature type="transmembrane region" description="Helical" evidence="2">
    <location>
        <begin position="67"/>
        <end position="88"/>
    </location>
</feature>
<dbReference type="Proteomes" id="UP000316252">
    <property type="component" value="Unassembled WGS sequence"/>
</dbReference>
<dbReference type="RefSeq" id="WP_141162267.1">
    <property type="nucleotide sequence ID" value="NZ_VHQG01000001.1"/>
</dbReference>